<dbReference type="EMBL" id="JAERQM010000001">
    <property type="protein sequence ID" value="MBU8542675.1"/>
    <property type="molecule type" value="Genomic_DNA"/>
</dbReference>
<dbReference type="PIRSF" id="PIRSF017082">
    <property type="entry name" value="YflP"/>
    <property type="match status" value="1"/>
</dbReference>
<reference evidence="3 4" key="1">
    <citation type="submission" date="2021-01" db="EMBL/GenBank/DDBJ databases">
        <title>Roseomonas sp. nov, a bacterium isolated from an oil production mixture in Yumen Oilfield.</title>
        <authorList>
            <person name="Wu D."/>
        </authorList>
    </citation>
    <scope>NUCLEOTIDE SEQUENCE [LARGE SCALE GENOMIC DNA]</scope>
    <source>
        <strain evidence="3 4">ROY-5-3</strain>
    </source>
</reference>
<dbReference type="CDD" id="cd13578">
    <property type="entry name" value="PBP2_Bug27"/>
    <property type="match status" value="1"/>
</dbReference>
<dbReference type="PANTHER" id="PTHR42928">
    <property type="entry name" value="TRICARBOXYLATE-BINDING PROTEIN"/>
    <property type="match status" value="1"/>
</dbReference>
<dbReference type="Pfam" id="PF03401">
    <property type="entry name" value="TctC"/>
    <property type="match status" value="1"/>
</dbReference>
<evidence type="ECO:0000256" key="2">
    <source>
        <dbReference type="SAM" id="SignalP"/>
    </source>
</evidence>
<sequence>MPITTPTRRGLLAGGGALAATLAAPAVHAAGYPDQPIRLIVPFPPGGTVDVTARLVMGKVAELLGGNVIIDSAPGAGGNVGTQRVARATPDGYTLLFTAPNHTINPSLSLNSGFDPERDFIPVSLVAQIAELLIAPRAAPFTTFAEFVTYARANPGKLTYSSAGIGSHPHVTMELMLKRLGLDVLHVPYRGAAPAFTDLVAGRVQLKLDSLATSAASMAEGSIRALAIASKERSPKLPDVPTIAEHGLPGFEGILWMGVVAPSGTPAEAIAALSRALMAAARDPEVMARLDRSGVEPVGTTPEEFRAIIAREIPLWRQVIRDANIRAE</sequence>
<comment type="similarity">
    <text evidence="1">Belongs to the UPF0065 (bug) family.</text>
</comment>
<comment type="caution">
    <text evidence="3">The sequence shown here is derived from an EMBL/GenBank/DDBJ whole genome shotgun (WGS) entry which is preliminary data.</text>
</comment>
<feature type="signal peptide" evidence="2">
    <location>
        <begin position="1"/>
        <end position="29"/>
    </location>
</feature>
<evidence type="ECO:0000313" key="3">
    <source>
        <dbReference type="EMBL" id="MBU8542675.1"/>
    </source>
</evidence>
<feature type="chain" id="PRO_5047487954" evidence="2">
    <location>
        <begin position="30"/>
        <end position="328"/>
    </location>
</feature>
<dbReference type="Proteomes" id="UP000689967">
    <property type="component" value="Unassembled WGS sequence"/>
</dbReference>
<dbReference type="RefSeq" id="WP_216872977.1">
    <property type="nucleotide sequence ID" value="NZ_JAERQM010000001.1"/>
</dbReference>
<protein>
    <submittedName>
        <fullName evidence="3">Tripartite tricarboxylate transporter substrate binding protein</fullName>
    </submittedName>
</protein>
<accession>A0ABS6H1Y2</accession>
<gene>
    <name evidence="3" type="ORF">JJQ90_03110</name>
</gene>
<proteinExistence type="inferred from homology"/>
<keyword evidence="4" id="KW-1185">Reference proteome</keyword>
<name>A0ABS6H1Y2_9PROT</name>
<dbReference type="PROSITE" id="PS51318">
    <property type="entry name" value="TAT"/>
    <property type="match status" value="1"/>
</dbReference>
<organism evidence="3 4">
    <name type="scientific">Falsiroseomonas oleicola</name>
    <dbReference type="NCBI Taxonomy" id="2801474"/>
    <lineage>
        <taxon>Bacteria</taxon>
        <taxon>Pseudomonadati</taxon>
        <taxon>Pseudomonadota</taxon>
        <taxon>Alphaproteobacteria</taxon>
        <taxon>Acetobacterales</taxon>
        <taxon>Roseomonadaceae</taxon>
        <taxon>Falsiroseomonas</taxon>
    </lineage>
</organism>
<evidence type="ECO:0000256" key="1">
    <source>
        <dbReference type="ARBA" id="ARBA00006987"/>
    </source>
</evidence>
<keyword evidence="2" id="KW-0732">Signal</keyword>
<dbReference type="PANTHER" id="PTHR42928:SF5">
    <property type="entry name" value="BLR1237 PROTEIN"/>
    <property type="match status" value="1"/>
</dbReference>
<dbReference type="InterPro" id="IPR005064">
    <property type="entry name" value="BUG"/>
</dbReference>
<evidence type="ECO:0000313" key="4">
    <source>
        <dbReference type="Proteomes" id="UP000689967"/>
    </source>
</evidence>
<dbReference type="InterPro" id="IPR006311">
    <property type="entry name" value="TAT_signal"/>
</dbReference>